<feature type="compositionally biased region" description="Low complexity" evidence="1">
    <location>
        <begin position="20"/>
        <end position="34"/>
    </location>
</feature>
<accession>A0A3M7L2Y4</accession>
<sequence>QAAGLGKQRRAALAKRKEAAANAAGGPAKGPQQPVQERHIGRLFASCPAAGLRRWHITGHPDDAKYHPGGVERLTGLQLPKSDDWRMFTVPEVLKILDLERVCATEGSKLTARKRRATSGKRTRGGAPLGAPQGRGIADEFYRRDRPPEDAKIHMYVGIDPGRTNMFTAIDEHANVTSCSSKEFHAMSGSQRRQKTIASWHAKAPDYVKKLHQCPTYKTASTAVLLSRVVKIVPDLRRGLAWHRDGKPFRKLWHQAYVGRQRAITRLAEQFRAPPGMTTIVGVGNWSAQDRGGIMRGPPPGPWIRFLRRLRRVCRVVVVDEHRSSKLCCACHATLHAHQYVRVRNGKEKLVDVWDTKRCTNKACKVNVVNRDVNGAANMLMLTKCFFENALRPTAFGGPPASPSFPPTPPPLVRRSRQPTAPVRSRLREAAVQPAQAR</sequence>
<dbReference type="EMBL" id="QOKY01000133">
    <property type="protein sequence ID" value="RMZ56947.1"/>
    <property type="molecule type" value="Genomic_DNA"/>
</dbReference>
<gene>
    <name evidence="2" type="ORF">APUTEX25_005009</name>
</gene>
<organism evidence="2 3">
    <name type="scientific">Auxenochlorella protothecoides</name>
    <name type="common">Green microalga</name>
    <name type="synonym">Chlorella protothecoides</name>
    <dbReference type="NCBI Taxonomy" id="3075"/>
    <lineage>
        <taxon>Eukaryota</taxon>
        <taxon>Viridiplantae</taxon>
        <taxon>Chlorophyta</taxon>
        <taxon>core chlorophytes</taxon>
        <taxon>Trebouxiophyceae</taxon>
        <taxon>Chlorellales</taxon>
        <taxon>Chlorellaceae</taxon>
        <taxon>Auxenochlorella</taxon>
    </lineage>
</organism>
<feature type="region of interest" description="Disordered" evidence="1">
    <location>
        <begin position="398"/>
        <end position="438"/>
    </location>
</feature>
<feature type="non-terminal residue" evidence="2">
    <location>
        <position position="1"/>
    </location>
</feature>
<proteinExistence type="predicted"/>
<dbReference type="AlphaFoldDB" id="A0A3M7L2Y4"/>
<feature type="compositionally biased region" description="Basic residues" evidence="1">
    <location>
        <begin position="111"/>
        <end position="124"/>
    </location>
</feature>
<name>A0A3M7L2Y4_AUXPR</name>
<evidence type="ECO:0000313" key="3">
    <source>
        <dbReference type="Proteomes" id="UP000279271"/>
    </source>
</evidence>
<protein>
    <submittedName>
        <fullName evidence="2">Uncharacterized protein</fullName>
    </submittedName>
</protein>
<reference evidence="3" key="1">
    <citation type="journal article" date="2018" name="Algal Res.">
        <title>Characterization of plant carbon substrate utilization by Auxenochlorella protothecoides.</title>
        <authorList>
            <person name="Vogler B.W."/>
            <person name="Starkenburg S.R."/>
            <person name="Sudasinghe N."/>
            <person name="Schambach J.Y."/>
            <person name="Rollin J.A."/>
            <person name="Pattathil S."/>
            <person name="Barry A.N."/>
        </authorList>
    </citation>
    <scope>NUCLEOTIDE SEQUENCE [LARGE SCALE GENOMIC DNA]</scope>
    <source>
        <strain evidence="3">UTEX 25</strain>
    </source>
</reference>
<feature type="region of interest" description="Disordered" evidence="1">
    <location>
        <begin position="109"/>
        <end position="135"/>
    </location>
</feature>
<feature type="region of interest" description="Disordered" evidence="1">
    <location>
        <begin position="1"/>
        <end position="35"/>
    </location>
</feature>
<feature type="compositionally biased region" description="Pro residues" evidence="1">
    <location>
        <begin position="400"/>
        <end position="412"/>
    </location>
</feature>
<evidence type="ECO:0000256" key="1">
    <source>
        <dbReference type="SAM" id="MobiDB-lite"/>
    </source>
</evidence>
<dbReference type="Proteomes" id="UP000279271">
    <property type="component" value="Unassembled WGS sequence"/>
</dbReference>
<comment type="caution">
    <text evidence="2">The sequence shown here is derived from an EMBL/GenBank/DDBJ whole genome shotgun (WGS) entry which is preliminary data.</text>
</comment>
<evidence type="ECO:0000313" key="2">
    <source>
        <dbReference type="EMBL" id="RMZ56947.1"/>
    </source>
</evidence>